<feature type="non-terminal residue" evidence="1">
    <location>
        <position position="114"/>
    </location>
</feature>
<sequence length="114" mass="12767">TIMVPAFGTRGLVHTPYLESNNTYYRISSSVLYHVDIMVSDFEIASISCIDVGPKHTACTEPWTIGGIRKGNSFKCQKGFYLHTLKNLDHSGQEQSIGGDLYDMKSMQCQKDGW</sequence>
<dbReference type="EMBL" id="BTSX01000002">
    <property type="protein sequence ID" value="GMS82324.1"/>
    <property type="molecule type" value="Genomic_DNA"/>
</dbReference>
<comment type="caution">
    <text evidence="1">The sequence shown here is derived from an EMBL/GenBank/DDBJ whole genome shotgun (WGS) entry which is preliminary data.</text>
</comment>
<evidence type="ECO:0000313" key="2">
    <source>
        <dbReference type="Proteomes" id="UP001432027"/>
    </source>
</evidence>
<reference evidence="1" key="1">
    <citation type="submission" date="2023-10" db="EMBL/GenBank/DDBJ databases">
        <title>Genome assembly of Pristionchus species.</title>
        <authorList>
            <person name="Yoshida K."/>
            <person name="Sommer R.J."/>
        </authorList>
    </citation>
    <scope>NUCLEOTIDE SEQUENCE</scope>
    <source>
        <strain evidence="1">RS0144</strain>
    </source>
</reference>
<dbReference type="AlphaFoldDB" id="A0AAV5SHI1"/>
<organism evidence="1 2">
    <name type="scientific">Pristionchus entomophagus</name>
    <dbReference type="NCBI Taxonomy" id="358040"/>
    <lineage>
        <taxon>Eukaryota</taxon>
        <taxon>Metazoa</taxon>
        <taxon>Ecdysozoa</taxon>
        <taxon>Nematoda</taxon>
        <taxon>Chromadorea</taxon>
        <taxon>Rhabditida</taxon>
        <taxon>Rhabditina</taxon>
        <taxon>Diplogasteromorpha</taxon>
        <taxon>Diplogasteroidea</taxon>
        <taxon>Neodiplogasteridae</taxon>
        <taxon>Pristionchus</taxon>
    </lineage>
</organism>
<name>A0AAV5SHI1_9BILA</name>
<dbReference type="Proteomes" id="UP001432027">
    <property type="component" value="Unassembled WGS sequence"/>
</dbReference>
<proteinExistence type="predicted"/>
<feature type="non-terminal residue" evidence="1">
    <location>
        <position position="1"/>
    </location>
</feature>
<accession>A0AAV5SHI1</accession>
<protein>
    <submittedName>
        <fullName evidence="1">Uncharacterized protein</fullName>
    </submittedName>
</protein>
<evidence type="ECO:0000313" key="1">
    <source>
        <dbReference type="EMBL" id="GMS82324.1"/>
    </source>
</evidence>
<gene>
    <name evidence="1" type="ORF">PENTCL1PPCAC_4499</name>
</gene>
<keyword evidence="2" id="KW-1185">Reference proteome</keyword>